<dbReference type="AlphaFoldDB" id="A0A1J4K7F1"/>
<dbReference type="Proteomes" id="UP000179807">
    <property type="component" value="Unassembled WGS sequence"/>
</dbReference>
<dbReference type="RefSeq" id="XP_068360066.1">
    <property type="nucleotide sequence ID" value="XM_068503999.1"/>
</dbReference>
<dbReference type="SMART" id="SM00184">
    <property type="entry name" value="RING"/>
    <property type="match status" value="1"/>
</dbReference>
<dbReference type="OrthoDB" id="19493at2759"/>
<evidence type="ECO:0000313" key="4">
    <source>
        <dbReference type="Proteomes" id="UP000179807"/>
    </source>
</evidence>
<dbReference type="VEuPathDB" id="TrichDB:TRFO_24883"/>
<comment type="caution">
    <text evidence="3">The sequence shown here is derived from an EMBL/GenBank/DDBJ whole genome shotgun (WGS) entry which is preliminary data.</text>
</comment>
<dbReference type="SUPFAM" id="SSF57850">
    <property type="entry name" value="RING/U-box"/>
    <property type="match status" value="1"/>
</dbReference>
<evidence type="ECO:0000259" key="2">
    <source>
        <dbReference type="PROSITE" id="PS50089"/>
    </source>
</evidence>
<keyword evidence="4" id="KW-1185">Reference proteome</keyword>
<feature type="domain" description="RING-type" evidence="2">
    <location>
        <begin position="613"/>
        <end position="651"/>
    </location>
</feature>
<dbReference type="EMBL" id="MLAK01000710">
    <property type="protein sequence ID" value="OHT06930.1"/>
    <property type="molecule type" value="Genomic_DNA"/>
</dbReference>
<dbReference type="SUPFAM" id="SSF50978">
    <property type="entry name" value="WD40 repeat-like"/>
    <property type="match status" value="1"/>
</dbReference>
<organism evidence="3 4">
    <name type="scientific">Tritrichomonas foetus</name>
    <dbReference type="NCBI Taxonomy" id="1144522"/>
    <lineage>
        <taxon>Eukaryota</taxon>
        <taxon>Metamonada</taxon>
        <taxon>Parabasalia</taxon>
        <taxon>Tritrichomonadida</taxon>
        <taxon>Tritrichomonadidae</taxon>
        <taxon>Tritrichomonas</taxon>
    </lineage>
</organism>
<keyword evidence="1" id="KW-0863">Zinc-finger</keyword>
<accession>A0A1J4K7F1</accession>
<dbReference type="InterPro" id="IPR036322">
    <property type="entry name" value="WD40_repeat_dom_sf"/>
</dbReference>
<proteinExistence type="predicted"/>
<sequence>MSTFYTLIDLEAVQSKAARFKYCCCDIFRDYVAFGTSAGSVHIYKRPCVAPPIVISVSSLINAVTLLSFSPGGKWLILGDTKGLHFIEDPLTSSSLFFSIDTKGSQVKSVAWISEPPPKINRTPYVYAGDDSGCIWLIRHQNADVFATLPSGINQLSIVDESRILSATKNGPILISHNKVENTVSTMPIGRKSPVGDFGGLYADEYKAIFLSRPEGKLSLASLEGRIKVTLKFAAEGIEPDPNISTDLHHLILCPPFLVSVGQNKMCYIIDLTATPPKLVSAIPELASVIDWSNHKNDVLFLCPNRICIFSVCENPIDYVQYLIQKEMFIEAQNIVIDQKIADDSILERLKPIENPKFAEYVEKLELMNQPKSLDEVDTALFAEFMSVPTPTAEMMTKLYDLRSLIIVDDEIKKKIENYVIKFPNDGFRWIDEIDPDYVVPLINDREEAAQFVSKAAKRGTSELCKMLSKIDNLPIDACVANSPPIRPHNLTGERRKQFEKALAEVDMFECDVEETELIESLYFEEYSKINENNITPEATHRLLKIHEWESQISECVNELKSTMELHMISQGTKSIPPWLATAIDSEKKGHKIIDRGSDGNANWGVVAHLTVCPICGMQHNLGESVTSVSVFPCSHIYHVSCLHSRYCPICYSNCMH</sequence>
<dbReference type="InterPro" id="IPR001841">
    <property type="entry name" value="Znf_RING"/>
</dbReference>
<reference evidence="3" key="1">
    <citation type="submission" date="2016-10" db="EMBL/GenBank/DDBJ databases">
        <authorList>
            <person name="Benchimol M."/>
            <person name="Almeida L.G."/>
            <person name="Vasconcelos A.T."/>
            <person name="Perreira-Neves A."/>
            <person name="Rosa I.A."/>
            <person name="Tasca T."/>
            <person name="Bogo M.R."/>
            <person name="de Souza W."/>
        </authorList>
    </citation>
    <scope>NUCLEOTIDE SEQUENCE [LARGE SCALE GENOMIC DNA]</scope>
    <source>
        <strain evidence="3">K</strain>
    </source>
</reference>
<dbReference type="PROSITE" id="PS50089">
    <property type="entry name" value="ZF_RING_2"/>
    <property type="match status" value="1"/>
</dbReference>
<keyword evidence="1" id="KW-0479">Metal-binding</keyword>
<evidence type="ECO:0000313" key="3">
    <source>
        <dbReference type="EMBL" id="OHT06930.1"/>
    </source>
</evidence>
<name>A0A1J4K7F1_9EUKA</name>
<protein>
    <recommendedName>
        <fullName evidence="2">RING-type domain-containing protein</fullName>
    </recommendedName>
</protein>
<gene>
    <name evidence="3" type="ORF">TRFO_24883</name>
</gene>
<dbReference type="GO" id="GO:0008270">
    <property type="term" value="F:zinc ion binding"/>
    <property type="evidence" value="ECO:0007669"/>
    <property type="project" value="UniProtKB-KW"/>
</dbReference>
<keyword evidence="1" id="KW-0862">Zinc</keyword>
<dbReference type="GeneID" id="94838703"/>
<evidence type="ECO:0000256" key="1">
    <source>
        <dbReference type="PROSITE-ProRule" id="PRU00175"/>
    </source>
</evidence>
<dbReference type="Gene3D" id="2.130.10.10">
    <property type="entry name" value="YVTN repeat-like/Quinoprotein amine dehydrogenase"/>
    <property type="match status" value="1"/>
</dbReference>
<dbReference type="InterPro" id="IPR015943">
    <property type="entry name" value="WD40/YVTN_repeat-like_dom_sf"/>
</dbReference>